<evidence type="ECO:0000256" key="4">
    <source>
        <dbReference type="RuleBase" id="RU003718"/>
    </source>
</evidence>
<accession>A0A7N0VM37</accession>
<name>A0A7N0VM37_KALFE</name>
<dbReference type="PANTHER" id="PTHR48047:SF229">
    <property type="entry name" value="UDP-GLYCOSYLTRANSFERASE 73C3-RELATED"/>
    <property type="match status" value="1"/>
</dbReference>
<dbReference type="InterPro" id="IPR058980">
    <property type="entry name" value="Glyco_transf_N"/>
</dbReference>
<dbReference type="EnsemblPlants" id="Kaladp1072s0002.1.v1.1">
    <property type="protein sequence ID" value="Kaladp1072s0002.1.v1.1.CDS.1"/>
    <property type="gene ID" value="Kaladp1072s0002.v1.1"/>
</dbReference>
<dbReference type="Pfam" id="PF00201">
    <property type="entry name" value="UDPGT"/>
    <property type="match status" value="1"/>
</dbReference>
<evidence type="ECO:0000256" key="2">
    <source>
        <dbReference type="ARBA" id="ARBA00022676"/>
    </source>
</evidence>
<evidence type="ECO:0000259" key="6">
    <source>
        <dbReference type="Pfam" id="PF26168"/>
    </source>
</evidence>
<evidence type="ECO:0000313" key="8">
    <source>
        <dbReference type="Proteomes" id="UP000594263"/>
    </source>
</evidence>
<dbReference type="SUPFAM" id="SSF53756">
    <property type="entry name" value="UDP-Glycosyltransferase/glycogen phosphorylase"/>
    <property type="match status" value="1"/>
</dbReference>
<reference evidence="7" key="1">
    <citation type="submission" date="2021-01" db="UniProtKB">
        <authorList>
            <consortium name="EnsemblPlants"/>
        </authorList>
    </citation>
    <scope>IDENTIFICATION</scope>
</reference>
<dbReference type="AlphaFoldDB" id="A0A7N0VM37"/>
<evidence type="ECO:0000256" key="5">
    <source>
        <dbReference type="RuleBase" id="RU362057"/>
    </source>
</evidence>
<comment type="similarity">
    <text evidence="1 4">Belongs to the UDP-glycosyltransferase family.</text>
</comment>
<dbReference type="FunFam" id="3.40.50.2000:FF:000047">
    <property type="entry name" value="Glycosyltransferase"/>
    <property type="match status" value="1"/>
</dbReference>
<protein>
    <recommendedName>
        <fullName evidence="5">Glycosyltransferase</fullName>
        <ecNumber evidence="5">2.4.1.-</ecNumber>
    </recommendedName>
</protein>
<dbReference type="PANTHER" id="PTHR48047">
    <property type="entry name" value="GLYCOSYLTRANSFERASE"/>
    <property type="match status" value="1"/>
</dbReference>
<dbReference type="PROSITE" id="PS00375">
    <property type="entry name" value="UDPGT"/>
    <property type="match status" value="1"/>
</dbReference>
<dbReference type="EC" id="2.4.1.-" evidence="5"/>
<dbReference type="Gramene" id="Kaladp1072s0002.1.v1.1">
    <property type="protein sequence ID" value="Kaladp1072s0002.1.v1.1.CDS.1"/>
    <property type="gene ID" value="Kaladp1072s0002.v1.1"/>
</dbReference>
<dbReference type="Proteomes" id="UP000594263">
    <property type="component" value="Unplaced"/>
</dbReference>
<dbReference type="Pfam" id="PF26168">
    <property type="entry name" value="Glyco_transf_N"/>
    <property type="match status" value="1"/>
</dbReference>
<sequence length="492" mass="54660">MADNEQPHFVLFPFMAQGHTIPMIDIAKLLAQRGVTVTLLMTPLNHIRVKPVLAKANHFGSTIRVQELTFPAKEAGLPPHCENFDALPSNSLAFNFIYATTLLQPQLETLLITMNPKPSCLLADMSFSYASGVTRKLGIPRILFHGTCSFSLLCAHHIFNSNALETVSDLSDTFQVPHMPHEISFRASQVRATLSPDKSWNDFHRRLLEDEKGSYGVVMNTFQELEPEYVREYEKAKEKKVWCVGPVSLCNEERSDKFARGNPSSVDENECLRWLDSWEPGAVIYACLGSLCNLPAAHMLELGAGLEASGRPFIWVIRAGGDIGGSKELKEMMAETGLEGRLKESWRGVVIWGWAPQLLILSHPAVGGFLTHCGWNSSLEGVTAGLPMLTWPLFSEQFYNEKLLVQVLRIGVPIGIERMMNFGKEDEAGGVQVNRERVKEGVEDLMDGGVEGLERRTRAKKLADMAKKALQEGGSSHANISKLIEDVRNFKA</sequence>
<dbReference type="FunFam" id="3.40.50.2000:FF:000071">
    <property type="entry name" value="Glycosyltransferase"/>
    <property type="match status" value="1"/>
</dbReference>
<feature type="domain" description="Glycosyltransferase N-terminal" evidence="6">
    <location>
        <begin position="10"/>
        <end position="247"/>
    </location>
</feature>
<dbReference type="GO" id="GO:0035251">
    <property type="term" value="F:UDP-glucosyltransferase activity"/>
    <property type="evidence" value="ECO:0007669"/>
    <property type="project" value="TreeGrafter"/>
</dbReference>
<dbReference type="InterPro" id="IPR035595">
    <property type="entry name" value="UDP_glycos_trans_CS"/>
</dbReference>
<evidence type="ECO:0000313" key="7">
    <source>
        <dbReference type="EnsemblPlants" id="Kaladp1072s0002.1.v1.1.CDS.1"/>
    </source>
</evidence>
<keyword evidence="2 4" id="KW-0328">Glycosyltransferase</keyword>
<organism evidence="7 8">
    <name type="scientific">Kalanchoe fedtschenkoi</name>
    <name type="common">Lavender scallops</name>
    <name type="synonym">South American air plant</name>
    <dbReference type="NCBI Taxonomy" id="63787"/>
    <lineage>
        <taxon>Eukaryota</taxon>
        <taxon>Viridiplantae</taxon>
        <taxon>Streptophyta</taxon>
        <taxon>Embryophyta</taxon>
        <taxon>Tracheophyta</taxon>
        <taxon>Spermatophyta</taxon>
        <taxon>Magnoliopsida</taxon>
        <taxon>eudicotyledons</taxon>
        <taxon>Gunneridae</taxon>
        <taxon>Pentapetalae</taxon>
        <taxon>Saxifragales</taxon>
        <taxon>Crassulaceae</taxon>
        <taxon>Kalanchoe</taxon>
    </lineage>
</organism>
<keyword evidence="3 4" id="KW-0808">Transferase</keyword>
<proteinExistence type="inferred from homology"/>
<evidence type="ECO:0000256" key="3">
    <source>
        <dbReference type="ARBA" id="ARBA00022679"/>
    </source>
</evidence>
<evidence type="ECO:0000256" key="1">
    <source>
        <dbReference type="ARBA" id="ARBA00009995"/>
    </source>
</evidence>
<dbReference type="Gene3D" id="3.40.50.2000">
    <property type="entry name" value="Glycogen Phosphorylase B"/>
    <property type="match status" value="2"/>
</dbReference>
<dbReference type="InterPro" id="IPR002213">
    <property type="entry name" value="UDP_glucos_trans"/>
</dbReference>
<keyword evidence="8" id="KW-1185">Reference proteome</keyword>
<dbReference type="OMA" id="EMESYGM"/>
<dbReference type="CDD" id="cd03784">
    <property type="entry name" value="GT1_Gtf-like"/>
    <property type="match status" value="1"/>
</dbReference>